<dbReference type="InterPro" id="IPR006767">
    <property type="entry name" value="Cwf19-like_C_dom-2"/>
</dbReference>
<dbReference type="InterPro" id="IPR040194">
    <property type="entry name" value="Cwf19-like"/>
</dbReference>
<dbReference type="Pfam" id="PF04677">
    <property type="entry name" value="CwfJ_C_1"/>
    <property type="match status" value="1"/>
</dbReference>
<protein>
    <submittedName>
        <fullName evidence="4">Splicing factor that modulates turnover of branched RNAs</fullName>
    </submittedName>
</protein>
<dbReference type="CDD" id="cd07380">
    <property type="entry name" value="MPP_CWF19_N"/>
    <property type="match status" value="1"/>
</dbReference>
<evidence type="ECO:0000259" key="3">
    <source>
        <dbReference type="Pfam" id="PF04677"/>
    </source>
</evidence>
<feature type="compositionally biased region" description="Basic and acidic residues" evidence="1">
    <location>
        <begin position="231"/>
        <end position="240"/>
    </location>
</feature>
<feature type="domain" description="Cwf19-like protein C-terminal" evidence="2">
    <location>
        <begin position="414"/>
        <end position="498"/>
    </location>
</feature>
<name>F2QVH6_KOMPC</name>
<reference evidence="4 5" key="3">
    <citation type="journal article" date="2016" name="FEMS Yeast Res.">
        <title>Curation of the genome annotation of Pichia pastoris (Komagataella phaffii) CBS7435 from gene level to protein function.</title>
        <authorList>
            <person name="Valli M."/>
            <person name="Tatto N.E."/>
            <person name="Peymann A."/>
            <person name="Gruber C."/>
            <person name="Landes N."/>
            <person name="Ekker H."/>
            <person name="Thallinger G.G."/>
            <person name="Mattanovich D."/>
            <person name="Gasser B."/>
            <person name="Graf A.B."/>
        </authorList>
    </citation>
    <scope>GENOME REANNOTATION</scope>
    <source>
        <strain evidence="4 5">ATCC 76273 / CBS 7435 / CECT 11047 / NRRL Y-11430 / Wegner 21-1</strain>
    </source>
</reference>
<dbReference type="HOGENOM" id="CLU_019955_0_0_1"/>
<dbReference type="EMBL" id="FR839630">
    <property type="protein sequence ID" value="CCA39404.1"/>
    <property type="molecule type" value="Genomic_DNA"/>
</dbReference>
<feature type="domain" description="Cwf19-like C-terminal" evidence="3">
    <location>
        <begin position="248"/>
        <end position="376"/>
    </location>
</feature>
<keyword evidence="5" id="KW-1185">Reference proteome</keyword>
<evidence type="ECO:0000313" key="4">
    <source>
        <dbReference type="EMBL" id="CCA39404.1"/>
    </source>
</evidence>
<proteinExistence type="predicted"/>
<dbReference type="GO" id="GO:0000398">
    <property type="term" value="P:mRNA splicing, via spliceosome"/>
    <property type="evidence" value="ECO:0007669"/>
    <property type="project" value="TreeGrafter"/>
</dbReference>
<dbReference type="Pfam" id="PF04676">
    <property type="entry name" value="CwfJ_C_2"/>
    <property type="match status" value="1"/>
</dbReference>
<dbReference type="InterPro" id="IPR006768">
    <property type="entry name" value="Cwf19-like_C_dom-1"/>
</dbReference>
<dbReference type="GO" id="GO:0071014">
    <property type="term" value="C:post-mRNA release spliceosomal complex"/>
    <property type="evidence" value="ECO:0007669"/>
    <property type="project" value="TreeGrafter"/>
</dbReference>
<dbReference type="AlphaFoldDB" id="F2QVH6"/>
<reference key="2">
    <citation type="submission" date="2011-04" db="EMBL/GenBank/DDBJ databases">
        <title>High-quality genome sequence of Pichia pastoris CBS 7435.</title>
        <authorList>
            <person name="Kueberl A."/>
            <person name="Schneider J."/>
            <person name="Thallinger G.G."/>
            <person name="Anderl I."/>
            <person name="Wibberg D."/>
            <person name="Hajek T."/>
            <person name="Jaenicke S."/>
            <person name="Brinkrolf K."/>
            <person name="Goesmann A."/>
            <person name="Szczepanowski R."/>
            <person name="Puehler A."/>
            <person name="Schwab H."/>
            <person name="Glieder A."/>
            <person name="Pichler H."/>
        </authorList>
    </citation>
    <scope>NUCLEOTIDE SEQUENCE</scope>
    <source>
        <strain>CBS 7435</strain>
    </source>
</reference>
<evidence type="ECO:0000256" key="1">
    <source>
        <dbReference type="SAM" id="MobiDB-lite"/>
    </source>
</evidence>
<evidence type="ECO:0000259" key="2">
    <source>
        <dbReference type="Pfam" id="PF04676"/>
    </source>
</evidence>
<gene>
    <name evidence="4" type="primary">DRN1</name>
    <name evidence="4" type="ordered locus">PP7435_Chr3-0442</name>
</gene>
<dbReference type="GO" id="GO:0061632">
    <property type="term" value="F:RNA lariat debranching enzyme activator activity"/>
    <property type="evidence" value="ECO:0007669"/>
    <property type="project" value="TreeGrafter"/>
</dbReference>
<dbReference type="PANTHER" id="PTHR12072:SF4">
    <property type="entry name" value="CWF19-LIKE PROTEIN 1"/>
    <property type="match status" value="1"/>
</dbReference>
<accession>F2QVH6</accession>
<feature type="region of interest" description="Disordered" evidence="1">
    <location>
        <begin position="218"/>
        <end position="240"/>
    </location>
</feature>
<sequence>MDDIKFKILLLNPDPSKSSKTFKIINSLHKKNGPFEAVFLMGDAFSSSEDFQNLKSLDVPVYCQEELDKDIEREVPEVDNLLFLGRFGTYKLNCGLTVGYISGRITDYDAMYKYFDGKIVDILLTFQWPKAIAREKKLTLVSNEKLDPIVSMVQPRYHFAVGTDSGKYLERDPFKWKDTTRVTRFISLAKYGREDKWCYAFKIGLSNSEDQHLDISSENPFENQIEEPEEEKVLKRSSEPDSVSKKRARLVDPSTCFFCLSNPKVATYMIISISSSVYLTVAKGPLTFPRDELNFSGHGIIIAISHVPTLRSGVEDQQLSVLNSDFYRDILKYQLALIKMFQSIQTTNYCVVFFEISRSSAIHYHIQFVPIPTELIDGFETQLHKTCKKNSEMYPNNVTVQFEKLDETIEEDKSKLESIMNDQEYILFTVAHSESKYIKYIAKLPKEGTVDLQLPRKVLSYLLSTPKRSQWQKCVQPFHVEEEEAQNFRIKFKPYDFTMNNTII</sequence>
<dbReference type="PANTHER" id="PTHR12072">
    <property type="entry name" value="CWF19, CELL CYCLE CONTROL PROTEIN"/>
    <property type="match status" value="1"/>
</dbReference>
<evidence type="ECO:0000313" key="5">
    <source>
        <dbReference type="Proteomes" id="UP000006853"/>
    </source>
</evidence>
<dbReference type="Proteomes" id="UP000006853">
    <property type="component" value="Chromosome 3"/>
</dbReference>
<organism evidence="4 5">
    <name type="scientific">Komagataella phaffii (strain ATCC 76273 / CBS 7435 / CECT 11047 / NRRL Y-11430 / Wegner 21-1)</name>
    <name type="common">Yeast</name>
    <name type="synonym">Pichia pastoris</name>
    <dbReference type="NCBI Taxonomy" id="981350"/>
    <lineage>
        <taxon>Eukaryota</taxon>
        <taxon>Fungi</taxon>
        <taxon>Dikarya</taxon>
        <taxon>Ascomycota</taxon>
        <taxon>Saccharomycotina</taxon>
        <taxon>Pichiomycetes</taxon>
        <taxon>Pichiales</taxon>
        <taxon>Pichiaceae</taxon>
        <taxon>Komagataella</taxon>
    </lineage>
</organism>
<reference evidence="4 5" key="1">
    <citation type="journal article" date="2011" name="J. Biotechnol.">
        <title>High-quality genome sequence of Pichia pastoris CBS7435.</title>
        <authorList>
            <person name="Kuberl A."/>
            <person name="Schneider J."/>
            <person name="Thallinger G.G."/>
            <person name="Anderl I."/>
            <person name="Wibberg D."/>
            <person name="Hajek T."/>
            <person name="Jaenicke S."/>
            <person name="Brinkrolf K."/>
            <person name="Goesmann A."/>
            <person name="Szczepanowski R."/>
            <person name="Puhler A."/>
            <person name="Schwab H."/>
            <person name="Glieder A."/>
            <person name="Pichler H."/>
        </authorList>
    </citation>
    <scope>NUCLEOTIDE SEQUENCE [LARGE SCALE GENOMIC DNA]</scope>
    <source>
        <strain evidence="5">ATCC 76273 / CBS 7435 / CECT 11047 / NRRL Y-11430 / Wegner 21-1</strain>
    </source>
</reference>